<sequence length="411" mass="46104">MEKKRLLVIGSGSENYRRYILETAVQMGLEIILVSNRSATWEIGLCKKIIFSNIDNAAAMYERLSKSIDINSINGIFTYVEEAVYPTAQLAQILGLPFISVQTAQAARNKYVMRKRFEESGLKTPNYVKIRSIEDLQYAQDSLKLPVVIKPIDGWGSIGVIKVEKWEELKGIFEKISKNKFTETEPTFILEEYLIGNEVSVESVIFNKKIHHYGIVQKYICNEPYFEEVGHSFPAELPDDLIENTLNVTAKGIEALGINSGVTHTELRLTPSGPVIVEIGARLGGDKIPYLIQLATGINLARNAIKVALGQNPDFEYKFIKGSAIKFFVPPSSCEILEYPDFVDVIKLSNVHELRFKPPFGLLKVPPEGFFTRMGYVVTCDITGEKAYKTACTAEDLIKIKYVEAEEVNPS</sequence>
<evidence type="ECO:0000256" key="4">
    <source>
        <dbReference type="PROSITE-ProRule" id="PRU00409"/>
    </source>
</evidence>
<dbReference type="SUPFAM" id="SSF56059">
    <property type="entry name" value="Glutathione synthetase ATP-binding domain-like"/>
    <property type="match status" value="1"/>
</dbReference>
<evidence type="ECO:0000313" key="6">
    <source>
        <dbReference type="EMBL" id="AOT70569.1"/>
    </source>
</evidence>
<dbReference type="SMART" id="SM01209">
    <property type="entry name" value="GARS_A"/>
    <property type="match status" value="1"/>
</dbReference>
<evidence type="ECO:0000256" key="3">
    <source>
        <dbReference type="ARBA" id="ARBA00022840"/>
    </source>
</evidence>
<gene>
    <name evidence="6" type="ORF">Gferi_13900</name>
</gene>
<dbReference type="Gene3D" id="3.30.470.20">
    <property type="entry name" value="ATP-grasp fold, B domain"/>
    <property type="match status" value="1"/>
</dbReference>
<dbReference type="GO" id="GO:0005524">
    <property type="term" value="F:ATP binding"/>
    <property type="evidence" value="ECO:0007669"/>
    <property type="project" value="UniProtKB-UniRule"/>
</dbReference>
<dbReference type="RefSeq" id="WP_069977449.1">
    <property type="nucleotide sequence ID" value="NZ_CP017269.1"/>
</dbReference>
<keyword evidence="3 4" id="KW-0067">ATP-binding</keyword>
<dbReference type="GO" id="GO:0016874">
    <property type="term" value="F:ligase activity"/>
    <property type="evidence" value="ECO:0007669"/>
    <property type="project" value="UniProtKB-KW"/>
</dbReference>
<proteinExistence type="predicted"/>
<evidence type="ECO:0000256" key="1">
    <source>
        <dbReference type="ARBA" id="ARBA00022598"/>
    </source>
</evidence>
<dbReference type="Gene3D" id="3.40.50.20">
    <property type="match status" value="1"/>
</dbReference>
<dbReference type="PANTHER" id="PTHR43585">
    <property type="entry name" value="FUMIPYRROLE BIOSYNTHESIS PROTEIN C"/>
    <property type="match status" value="1"/>
</dbReference>
<dbReference type="PANTHER" id="PTHR43585:SF2">
    <property type="entry name" value="ATP-GRASP ENZYME FSQD"/>
    <property type="match status" value="1"/>
</dbReference>
<evidence type="ECO:0000259" key="5">
    <source>
        <dbReference type="PROSITE" id="PS50975"/>
    </source>
</evidence>
<evidence type="ECO:0000256" key="2">
    <source>
        <dbReference type="ARBA" id="ARBA00022741"/>
    </source>
</evidence>
<keyword evidence="7" id="KW-1185">Reference proteome</keyword>
<dbReference type="PROSITE" id="PS50975">
    <property type="entry name" value="ATP_GRASP"/>
    <property type="match status" value="1"/>
</dbReference>
<keyword evidence="2 4" id="KW-0547">Nucleotide-binding</keyword>
<dbReference type="EMBL" id="CP017269">
    <property type="protein sequence ID" value="AOT70569.1"/>
    <property type="molecule type" value="Genomic_DNA"/>
</dbReference>
<name>A0A1D8GI45_9FIRM</name>
<dbReference type="KEGG" id="gfe:Gferi_13900"/>
<dbReference type="AlphaFoldDB" id="A0A1D8GI45"/>
<dbReference type="Pfam" id="PF13535">
    <property type="entry name" value="ATP-grasp_4"/>
    <property type="match status" value="1"/>
</dbReference>
<dbReference type="InterPro" id="IPR052032">
    <property type="entry name" value="ATP-dep_AA_Ligase"/>
</dbReference>
<feature type="domain" description="ATP-grasp" evidence="5">
    <location>
        <begin position="114"/>
        <end position="309"/>
    </location>
</feature>
<dbReference type="OrthoDB" id="9813261at2"/>
<evidence type="ECO:0000313" key="7">
    <source>
        <dbReference type="Proteomes" id="UP000095743"/>
    </source>
</evidence>
<dbReference type="STRING" id="1424294.Gferi_13900"/>
<reference evidence="6 7" key="1">
    <citation type="submission" date="2016-09" db="EMBL/GenBank/DDBJ databases">
        <title>Genomic analysis reveals versatility of anaerobic energy metabolism of Geosporobacter ferrireducens IRF9 of phylum Firmicutes.</title>
        <authorList>
            <person name="Kim S.-J."/>
        </authorList>
    </citation>
    <scope>NUCLEOTIDE SEQUENCE [LARGE SCALE GENOMIC DNA]</scope>
    <source>
        <strain evidence="6 7">IRF9</strain>
    </source>
</reference>
<dbReference type="InterPro" id="IPR011761">
    <property type="entry name" value="ATP-grasp"/>
</dbReference>
<protein>
    <recommendedName>
        <fullName evidence="5">ATP-grasp domain-containing protein</fullName>
    </recommendedName>
</protein>
<keyword evidence="1" id="KW-0436">Ligase</keyword>
<dbReference type="Proteomes" id="UP000095743">
    <property type="component" value="Chromosome"/>
</dbReference>
<dbReference type="InterPro" id="IPR041472">
    <property type="entry name" value="BL00235/CARNS1_N"/>
</dbReference>
<organism evidence="6 7">
    <name type="scientific">Geosporobacter ferrireducens</name>
    <dbReference type="NCBI Taxonomy" id="1424294"/>
    <lineage>
        <taxon>Bacteria</taxon>
        <taxon>Bacillati</taxon>
        <taxon>Bacillota</taxon>
        <taxon>Clostridia</taxon>
        <taxon>Peptostreptococcales</taxon>
        <taxon>Thermotaleaceae</taxon>
        <taxon>Geosporobacter</taxon>
    </lineage>
</organism>
<dbReference type="GO" id="GO:0046872">
    <property type="term" value="F:metal ion binding"/>
    <property type="evidence" value="ECO:0007669"/>
    <property type="project" value="InterPro"/>
</dbReference>
<dbReference type="Pfam" id="PF18130">
    <property type="entry name" value="ATPgrasp_N"/>
    <property type="match status" value="1"/>
</dbReference>
<accession>A0A1D8GI45</accession>